<name>A0ABT8A1C0_9PROT</name>
<dbReference type="RefSeq" id="WP_290315285.1">
    <property type="nucleotide sequence ID" value="NZ_JAUFPN010000036.1"/>
</dbReference>
<dbReference type="Proteomes" id="UP001529369">
    <property type="component" value="Unassembled WGS sequence"/>
</dbReference>
<feature type="signal peptide" evidence="1">
    <location>
        <begin position="1"/>
        <end position="28"/>
    </location>
</feature>
<evidence type="ECO:0000259" key="2">
    <source>
        <dbReference type="Pfam" id="PF13115"/>
    </source>
</evidence>
<organism evidence="3 4">
    <name type="scientific">Paeniroseomonas aquatica</name>
    <dbReference type="NCBI Taxonomy" id="373043"/>
    <lineage>
        <taxon>Bacteria</taxon>
        <taxon>Pseudomonadati</taxon>
        <taxon>Pseudomonadota</taxon>
        <taxon>Alphaproteobacteria</taxon>
        <taxon>Acetobacterales</taxon>
        <taxon>Acetobacteraceae</taxon>
        <taxon>Paeniroseomonas</taxon>
    </lineage>
</organism>
<dbReference type="Pfam" id="PF13115">
    <property type="entry name" value="YtkA"/>
    <property type="match status" value="1"/>
</dbReference>
<gene>
    <name evidence="3" type="ORF">QWZ14_04035</name>
</gene>
<dbReference type="EMBL" id="JAUFPN010000036">
    <property type="protein sequence ID" value="MDN3563543.1"/>
    <property type="molecule type" value="Genomic_DNA"/>
</dbReference>
<keyword evidence="4" id="KW-1185">Reference proteome</keyword>
<reference evidence="4" key="1">
    <citation type="journal article" date="2019" name="Int. J. Syst. Evol. Microbiol.">
        <title>The Global Catalogue of Microorganisms (GCM) 10K type strain sequencing project: providing services to taxonomists for standard genome sequencing and annotation.</title>
        <authorList>
            <consortium name="The Broad Institute Genomics Platform"/>
            <consortium name="The Broad Institute Genome Sequencing Center for Infectious Disease"/>
            <person name="Wu L."/>
            <person name="Ma J."/>
        </authorList>
    </citation>
    <scope>NUCLEOTIDE SEQUENCE [LARGE SCALE GENOMIC DNA]</scope>
    <source>
        <strain evidence="4">CECT 7131</strain>
    </source>
</reference>
<proteinExistence type="predicted"/>
<accession>A0ABT8A1C0</accession>
<protein>
    <submittedName>
        <fullName evidence="3">FixH family protein</fullName>
    </submittedName>
</protein>
<evidence type="ECO:0000256" key="1">
    <source>
        <dbReference type="SAM" id="SignalP"/>
    </source>
</evidence>
<evidence type="ECO:0000313" key="4">
    <source>
        <dbReference type="Proteomes" id="UP001529369"/>
    </source>
</evidence>
<evidence type="ECO:0000313" key="3">
    <source>
        <dbReference type="EMBL" id="MDN3563543.1"/>
    </source>
</evidence>
<keyword evidence="1" id="KW-0732">Signal</keyword>
<comment type="caution">
    <text evidence="3">The sequence shown here is derived from an EMBL/GenBank/DDBJ whole genome shotgun (WGS) entry which is preliminary data.</text>
</comment>
<dbReference type="InterPro" id="IPR032693">
    <property type="entry name" value="YtkA-like_dom"/>
</dbReference>
<feature type="domain" description="YtkA-like" evidence="2">
    <location>
        <begin position="28"/>
        <end position="115"/>
    </location>
</feature>
<feature type="chain" id="PRO_5047374097" evidence="1">
    <location>
        <begin position="29"/>
        <end position="136"/>
    </location>
</feature>
<sequence>MMISTFLRAALGVSALLASGLLGSAAFAAATDYRVEVVGARAAGAGKTDVTIRLIRVPDNKPVPDAVIFQTRADMAPAGMPTMTGNVSPPAAQQPPGTYRLQVETGMAGNWALTLSAKVQGEAETVRATVPFSAAQ</sequence>